<name>A0A803V243_FICAL</name>
<accession>A0A803V243</accession>
<dbReference type="Proteomes" id="UP000016665">
    <property type="component" value="Chromosome 27"/>
</dbReference>
<reference evidence="1 2" key="1">
    <citation type="journal article" date="2012" name="Nature">
        <title>The genomic landscape of species divergence in Ficedula flycatchers.</title>
        <authorList>
            <person name="Ellegren H."/>
            <person name="Smeds L."/>
            <person name="Burri R."/>
            <person name="Olason P.I."/>
            <person name="Backstrom N."/>
            <person name="Kawakami T."/>
            <person name="Kunstner A."/>
            <person name="Makinen H."/>
            <person name="Nadachowska-Brzyska K."/>
            <person name="Qvarnstrom A."/>
            <person name="Uebbing S."/>
            <person name="Wolf J.B."/>
        </authorList>
    </citation>
    <scope>NUCLEOTIDE SEQUENCE [LARGE SCALE GENOMIC DNA]</scope>
</reference>
<proteinExistence type="predicted"/>
<sequence>SSWLLGLGHEGGVVMGPVRLCKGSCFLFPAQSRSPSPARLCKGSCFLFPGHNSLWLPGPSSEQGCGKAALSCLQVPALPAGPGPQCSKCFRCTWEQLASSTPL</sequence>
<dbReference type="AlphaFoldDB" id="A0A803V243"/>
<evidence type="ECO:0000313" key="2">
    <source>
        <dbReference type="Proteomes" id="UP000016665"/>
    </source>
</evidence>
<protein>
    <submittedName>
        <fullName evidence="1">Uncharacterized protein</fullName>
    </submittedName>
</protein>
<dbReference type="Ensembl" id="ENSFALT00000036732.1">
    <property type="protein sequence ID" value="ENSFALP00000016799.1"/>
    <property type="gene ID" value="ENSFALG00000023489.1"/>
</dbReference>
<reference evidence="1" key="3">
    <citation type="submission" date="2025-09" db="UniProtKB">
        <authorList>
            <consortium name="Ensembl"/>
        </authorList>
    </citation>
    <scope>IDENTIFICATION</scope>
</reference>
<evidence type="ECO:0000313" key="1">
    <source>
        <dbReference type="Ensembl" id="ENSFALP00000016799.1"/>
    </source>
</evidence>
<organism evidence="1 2">
    <name type="scientific">Ficedula albicollis</name>
    <name type="common">Collared flycatcher</name>
    <name type="synonym">Muscicapa albicollis</name>
    <dbReference type="NCBI Taxonomy" id="59894"/>
    <lineage>
        <taxon>Eukaryota</taxon>
        <taxon>Metazoa</taxon>
        <taxon>Chordata</taxon>
        <taxon>Craniata</taxon>
        <taxon>Vertebrata</taxon>
        <taxon>Euteleostomi</taxon>
        <taxon>Archelosauria</taxon>
        <taxon>Archosauria</taxon>
        <taxon>Dinosauria</taxon>
        <taxon>Saurischia</taxon>
        <taxon>Theropoda</taxon>
        <taxon>Coelurosauria</taxon>
        <taxon>Aves</taxon>
        <taxon>Neognathae</taxon>
        <taxon>Neoaves</taxon>
        <taxon>Telluraves</taxon>
        <taxon>Australaves</taxon>
        <taxon>Passeriformes</taxon>
        <taxon>Muscicapidae</taxon>
        <taxon>Ficedula</taxon>
    </lineage>
</organism>
<reference evidence="1" key="2">
    <citation type="submission" date="2025-08" db="UniProtKB">
        <authorList>
            <consortium name="Ensembl"/>
        </authorList>
    </citation>
    <scope>IDENTIFICATION</scope>
</reference>
<keyword evidence="2" id="KW-1185">Reference proteome</keyword>